<protein>
    <submittedName>
        <fullName evidence="2">Uncharacterized protein</fullName>
    </submittedName>
</protein>
<reference evidence="2" key="1">
    <citation type="submission" date="2021-05" db="EMBL/GenBank/DDBJ databases">
        <authorList>
            <person name="Arsene-Ploetze F."/>
        </authorList>
    </citation>
    <scope>NUCLEOTIDE SEQUENCE</scope>
    <source>
        <strain evidence="2">DSM 42138</strain>
    </source>
</reference>
<feature type="region of interest" description="Disordered" evidence="1">
    <location>
        <begin position="1"/>
        <end position="25"/>
    </location>
</feature>
<comment type="caution">
    <text evidence="2">The sequence shown here is derived from an EMBL/GenBank/DDBJ whole genome shotgun (WGS) entry which is preliminary data.</text>
</comment>
<organism evidence="2 3">
    <name type="scientific">Actinacidiphila cocklensis</name>
    <dbReference type="NCBI Taxonomy" id="887465"/>
    <lineage>
        <taxon>Bacteria</taxon>
        <taxon>Bacillati</taxon>
        <taxon>Actinomycetota</taxon>
        <taxon>Actinomycetes</taxon>
        <taxon>Kitasatosporales</taxon>
        <taxon>Streptomycetaceae</taxon>
        <taxon>Actinacidiphila</taxon>
    </lineage>
</organism>
<dbReference type="EMBL" id="CAJSLV010000058">
    <property type="protein sequence ID" value="CAG6394683.1"/>
    <property type="molecule type" value="Genomic_DNA"/>
</dbReference>
<name>A0A9W4GRV6_9ACTN</name>
<proteinExistence type="predicted"/>
<gene>
    <name evidence="2" type="ORF">SCOCK_290020</name>
</gene>
<evidence type="ECO:0000313" key="3">
    <source>
        <dbReference type="Proteomes" id="UP001152519"/>
    </source>
</evidence>
<evidence type="ECO:0000256" key="1">
    <source>
        <dbReference type="SAM" id="MobiDB-lite"/>
    </source>
</evidence>
<keyword evidence="3" id="KW-1185">Reference proteome</keyword>
<accession>A0A9W4GRV6</accession>
<dbReference type="AlphaFoldDB" id="A0A9W4GRV6"/>
<sequence length="59" mass="6272">MSQEKTCDGSVATSSGTTRGGWVNGKSMLGSAQVRDPEFSDRVVAETRALLARVPSETR</sequence>
<dbReference type="Proteomes" id="UP001152519">
    <property type="component" value="Unassembled WGS sequence"/>
</dbReference>
<evidence type="ECO:0000313" key="2">
    <source>
        <dbReference type="EMBL" id="CAG6394683.1"/>
    </source>
</evidence>